<keyword evidence="4" id="KW-0274">FAD</keyword>
<dbReference type="PANTHER" id="PTHR43429">
    <property type="entry name" value="PYRIDINE NUCLEOTIDE-DISULFIDE OXIDOREDUCTASE DOMAIN-CONTAINING"/>
    <property type="match status" value="1"/>
</dbReference>
<dbReference type="PRINTS" id="PR00411">
    <property type="entry name" value="PNDRDTASEI"/>
</dbReference>
<keyword evidence="3" id="KW-0285">Flavoprotein</keyword>
<dbReference type="EMBL" id="JAGINP010000020">
    <property type="protein sequence ID" value="MBP2295139.1"/>
    <property type="molecule type" value="Genomic_DNA"/>
</dbReference>
<keyword evidence="7" id="KW-1185">Reference proteome</keyword>
<evidence type="ECO:0000256" key="2">
    <source>
        <dbReference type="ARBA" id="ARBA00006442"/>
    </source>
</evidence>
<dbReference type="InterPro" id="IPR050260">
    <property type="entry name" value="FAD-bd_OxRdtase"/>
</dbReference>
<reference evidence="6 7" key="1">
    <citation type="submission" date="2021-03" db="EMBL/GenBank/DDBJ databases">
        <title>Genomic Encyclopedia of Type Strains, Phase III (KMG-III): the genomes of soil and plant-associated and newly described type strains.</title>
        <authorList>
            <person name="Whitman W."/>
        </authorList>
    </citation>
    <scope>NUCLEOTIDE SEQUENCE [LARGE SCALE GENOMIC DNA]</scope>
    <source>
        <strain evidence="6 7">IMMIB AFH-6</strain>
    </source>
</reference>
<protein>
    <submittedName>
        <fullName evidence="6">NADPH-dependent 2,4-dienoyl-CoA reductase/sulfur reductase-like enzyme</fullName>
    </submittedName>
</protein>
<feature type="domain" description="FAD/NAD(P)-binding" evidence="5">
    <location>
        <begin position="2"/>
        <end position="306"/>
    </location>
</feature>
<organism evidence="6 7">
    <name type="scientific">Azospirillum rugosum</name>
    <dbReference type="NCBI Taxonomy" id="416170"/>
    <lineage>
        <taxon>Bacteria</taxon>
        <taxon>Pseudomonadati</taxon>
        <taxon>Pseudomonadota</taxon>
        <taxon>Alphaproteobacteria</taxon>
        <taxon>Rhodospirillales</taxon>
        <taxon>Azospirillaceae</taxon>
        <taxon>Azospirillum</taxon>
    </lineage>
</organism>
<proteinExistence type="inferred from homology"/>
<dbReference type="RefSeq" id="WP_209769546.1">
    <property type="nucleotide sequence ID" value="NZ_JAGINP010000020.1"/>
</dbReference>
<accession>A0ABS4SRF8</accession>
<evidence type="ECO:0000259" key="5">
    <source>
        <dbReference type="Pfam" id="PF07992"/>
    </source>
</evidence>
<sequence length="434" mass="46843">MHYVVLGAGPSGVVAAETLRKADPTGTITLVSGENEPPYSRMAIPYVLTGKIGEAGTHLRKGEDHYAARGIDVRVNARATALMPDHKRIDFADGSHMKYDRLLVATGARPVRPPIPGLNLKGVHHCWTLEDTRNIIALAEPGTHVVLMGAGFIGCIVLEALAARGVQLTVVEMGDRMVPRMMNPIAGTMIRRWCEAKGIRVLTNTKIKALQNVAAEKSRGIFGFLKRREPTEARDTLDVELDSGEMLSAHLVVVSAGVAPNVDFLANSGVKVDRGIMVDRYMRTSVNDVFAAGDVAQGYDFSTKAHDVHAIQPTASEHGRIAAMNMAGHNIQYNGSLQMNVLDTVGLISSSFGLWAGVDGGDSVEIVDDANYKYLNLQFADDVLVGGTAIGVTQHVGVMRGLIQTGTKLGPWKERLKADPHRLMEAYIARTHLT</sequence>
<evidence type="ECO:0000256" key="1">
    <source>
        <dbReference type="ARBA" id="ARBA00001974"/>
    </source>
</evidence>
<evidence type="ECO:0000256" key="4">
    <source>
        <dbReference type="ARBA" id="ARBA00022827"/>
    </source>
</evidence>
<dbReference type="InterPro" id="IPR023753">
    <property type="entry name" value="FAD/NAD-binding_dom"/>
</dbReference>
<dbReference type="PANTHER" id="PTHR43429:SF3">
    <property type="entry name" value="NITRITE REDUCTASE [NAD(P)H]"/>
    <property type="match status" value="1"/>
</dbReference>
<evidence type="ECO:0000313" key="6">
    <source>
        <dbReference type="EMBL" id="MBP2295139.1"/>
    </source>
</evidence>
<name>A0ABS4SRF8_9PROT</name>
<dbReference type="SUPFAM" id="SSF51905">
    <property type="entry name" value="FAD/NAD(P)-binding domain"/>
    <property type="match status" value="2"/>
</dbReference>
<evidence type="ECO:0000256" key="3">
    <source>
        <dbReference type="ARBA" id="ARBA00022630"/>
    </source>
</evidence>
<dbReference type="Pfam" id="PF07992">
    <property type="entry name" value="Pyr_redox_2"/>
    <property type="match status" value="1"/>
</dbReference>
<dbReference type="PRINTS" id="PR00368">
    <property type="entry name" value="FADPNR"/>
</dbReference>
<dbReference type="Gene3D" id="3.50.50.60">
    <property type="entry name" value="FAD/NAD(P)-binding domain"/>
    <property type="match status" value="2"/>
</dbReference>
<comment type="cofactor">
    <cofactor evidence="1">
        <name>FAD</name>
        <dbReference type="ChEBI" id="CHEBI:57692"/>
    </cofactor>
</comment>
<comment type="similarity">
    <text evidence="2">Belongs to the FAD-dependent oxidoreductase family.</text>
</comment>
<gene>
    <name evidence="6" type="ORF">J2851_004942</name>
</gene>
<dbReference type="Proteomes" id="UP000781958">
    <property type="component" value="Unassembled WGS sequence"/>
</dbReference>
<dbReference type="InterPro" id="IPR036188">
    <property type="entry name" value="FAD/NAD-bd_sf"/>
</dbReference>
<evidence type="ECO:0000313" key="7">
    <source>
        <dbReference type="Proteomes" id="UP000781958"/>
    </source>
</evidence>
<comment type="caution">
    <text evidence="6">The sequence shown here is derived from an EMBL/GenBank/DDBJ whole genome shotgun (WGS) entry which is preliminary data.</text>
</comment>